<dbReference type="PANTHER" id="PTHR45962">
    <property type="entry name" value="N-FATTY-ACYL-AMINO ACID SYNTHASE/HYDROLASE PM20D1"/>
    <property type="match status" value="1"/>
</dbReference>
<dbReference type="PANTHER" id="PTHR45962:SF1">
    <property type="entry name" value="N-FATTY-ACYL-AMINO ACID SYNTHASE_HYDROLASE PM20D1"/>
    <property type="match status" value="1"/>
</dbReference>
<dbReference type="InterPro" id="IPR036264">
    <property type="entry name" value="Bact_exopeptidase_dim_dom"/>
</dbReference>
<dbReference type="GO" id="GO:0006508">
    <property type="term" value="P:proteolysis"/>
    <property type="evidence" value="ECO:0007669"/>
    <property type="project" value="UniProtKB-KW"/>
</dbReference>
<evidence type="ECO:0000256" key="5">
    <source>
        <dbReference type="ARBA" id="ARBA00022801"/>
    </source>
</evidence>
<keyword evidence="4" id="KW-0479">Metal-binding</keyword>
<dbReference type="OrthoDB" id="3064516at2759"/>
<dbReference type="InterPro" id="IPR047177">
    <property type="entry name" value="Pept_M20A"/>
</dbReference>
<dbReference type="AlphaFoldDB" id="E4XS65"/>
<evidence type="ECO:0000313" key="9">
    <source>
        <dbReference type="Proteomes" id="UP000001307"/>
    </source>
</evidence>
<dbReference type="Pfam" id="PF07687">
    <property type="entry name" value="M20_dimer"/>
    <property type="match status" value="1"/>
</dbReference>
<dbReference type="InParanoid" id="E4XS65"/>
<keyword evidence="5" id="KW-0378">Hydrolase</keyword>
<gene>
    <name evidence="8" type="ORF">GSOID_T00002016001</name>
</gene>
<accession>E4XS65</accession>
<dbReference type="GO" id="GO:0046872">
    <property type="term" value="F:metal ion binding"/>
    <property type="evidence" value="ECO:0007669"/>
    <property type="project" value="UniProtKB-KW"/>
</dbReference>
<dbReference type="SUPFAM" id="SSF55031">
    <property type="entry name" value="Bacterial exopeptidase dimerisation domain"/>
    <property type="match status" value="1"/>
</dbReference>
<evidence type="ECO:0000256" key="3">
    <source>
        <dbReference type="ARBA" id="ARBA00022670"/>
    </source>
</evidence>
<dbReference type="EMBL" id="FN653131">
    <property type="protein sequence ID" value="CBY12613.1"/>
    <property type="molecule type" value="Genomic_DNA"/>
</dbReference>
<keyword evidence="9" id="KW-1185">Reference proteome</keyword>
<keyword evidence="3" id="KW-0645">Protease</keyword>
<organism evidence="8">
    <name type="scientific">Oikopleura dioica</name>
    <name type="common">Tunicate</name>
    <dbReference type="NCBI Taxonomy" id="34765"/>
    <lineage>
        <taxon>Eukaryota</taxon>
        <taxon>Metazoa</taxon>
        <taxon>Chordata</taxon>
        <taxon>Tunicata</taxon>
        <taxon>Appendicularia</taxon>
        <taxon>Copelata</taxon>
        <taxon>Oikopleuridae</taxon>
        <taxon>Oikopleura</taxon>
    </lineage>
</organism>
<proteinExistence type="inferred from homology"/>
<name>E4XS65_OIKDI</name>
<evidence type="ECO:0000256" key="4">
    <source>
        <dbReference type="ARBA" id="ARBA00022723"/>
    </source>
</evidence>
<dbReference type="GO" id="GO:0008233">
    <property type="term" value="F:peptidase activity"/>
    <property type="evidence" value="ECO:0007669"/>
    <property type="project" value="UniProtKB-KW"/>
</dbReference>
<comment type="similarity">
    <text evidence="1">Belongs to the peptidase M20A family.</text>
</comment>
<evidence type="ECO:0000256" key="2">
    <source>
        <dbReference type="ARBA" id="ARBA00011913"/>
    </source>
</evidence>
<evidence type="ECO:0000256" key="6">
    <source>
        <dbReference type="ARBA" id="ARBA00022833"/>
    </source>
</evidence>
<reference evidence="8" key="1">
    <citation type="journal article" date="2010" name="Science">
        <title>Plasticity of animal genome architecture unmasked by rapid evolution of a pelagic tunicate.</title>
        <authorList>
            <person name="Denoeud F."/>
            <person name="Henriet S."/>
            <person name="Mungpakdee S."/>
            <person name="Aury J.M."/>
            <person name="Da Silva C."/>
            <person name="Brinkmann H."/>
            <person name="Mikhaleva J."/>
            <person name="Olsen L.C."/>
            <person name="Jubin C."/>
            <person name="Canestro C."/>
            <person name="Bouquet J.M."/>
            <person name="Danks G."/>
            <person name="Poulain J."/>
            <person name="Campsteijn C."/>
            <person name="Adamski M."/>
            <person name="Cross I."/>
            <person name="Yadetie F."/>
            <person name="Muffato M."/>
            <person name="Louis A."/>
            <person name="Butcher S."/>
            <person name="Tsagkogeorga G."/>
            <person name="Konrad A."/>
            <person name="Singh S."/>
            <person name="Jensen M.F."/>
            <person name="Cong E.H."/>
            <person name="Eikeseth-Otteraa H."/>
            <person name="Noel B."/>
            <person name="Anthouard V."/>
            <person name="Porcel B.M."/>
            <person name="Kachouri-Lafond R."/>
            <person name="Nishino A."/>
            <person name="Ugolini M."/>
            <person name="Chourrout P."/>
            <person name="Nishida H."/>
            <person name="Aasland R."/>
            <person name="Huzurbazar S."/>
            <person name="Westhof E."/>
            <person name="Delsuc F."/>
            <person name="Lehrach H."/>
            <person name="Reinhardt R."/>
            <person name="Weissenbach J."/>
            <person name="Roy S.W."/>
            <person name="Artiguenave F."/>
            <person name="Postlethwait J.H."/>
            <person name="Manak J.R."/>
            <person name="Thompson E.M."/>
            <person name="Jaillon O."/>
            <person name="Du Pasquier L."/>
            <person name="Boudinot P."/>
            <person name="Liberles D.A."/>
            <person name="Volff J.N."/>
            <person name="Philippe H."/>
            <person name="Lenhard B."/>
            <person name="Roest Crollius H."/>
            <person name="Wincker P."/>
            <person name="Chourrout D."/>
        </authorList>
    </citation>
    <scope>NUCLEOTIDE SEQUENCE [LARGE SCALE GENOMIC DNA]</scope>
</reference>
<evidence type="ECO:0000256" key="1">
    <source>
        <dbReference type="ARBA" id="ARBA00006247"/>
    </source>
</evidence>
<sequence>MNAVFRTTSAVTIFDAGYKSNVIPIQARAVVNLRIHPGQTIAQVLAHLKRVIGQAFLSYFTG</sequence>
<dbReference type="GO" id="GO:0004046">
    <property type="term" value="F:aminoacylase activity"/>
    <property type="evidence" value="ECO:0007669"/>
    <property type="project" value="UniProtKB-EC"/>
</dbReference>
<evidence type="ECO:0000259" key="7">
    <source>
        <dbReference type="Pfam" id="PF07687"/>
    </source>
</evidence>
<dbReference type="Proteomes" id="UP000001307">
    <property type="component" value="Unassembled WGS sequence"/>
</dbReference>
<protein>
    <recommendedName>
        <fullName evidence="2">N-acyl-aliphatic-L-amino acid amidohydrolase</fullName>
        <ecNumber evidence="2">3.5.1.14</ecNumber>
    </recommendedName>
</protein>
<feature type="domain" description="Peptidase M20 dimerisation" evidence="7">
    <location>
        <begin position="4"/>
        <end position="56"/>
    </location>
</feature>
<dbReference type="InterPro" id="IPR011650">
    <property type="entry name" value="Peptidase_M20_dimer"/>
</dbReference>
<evidence type="ECO:0000313" key="8">
    <source>
        <dbReference type="EMBL" id="CBY12613.1"/>
    </source>
</evidence>
<dbReference type="EC" id="3.5.1.14" evidence="2"/>
<dbReference type="Gene3D" id="3.30.70.360">
    <property type="match status" value="1"/>
</dbReference>
<keyword evidence="6" id="KW-0862">Zinc</keyword>